<dbReference type="InterPro" id="IPR044613">
    <property type="entry name" value="Nep1/2-like"/>
</dbReference>
<dbReference type="Proteomes" id="UP000094385">
    <property type="component" value="Unassembled WGS sequence"/>
</dbReference>
<dbReference type="PANTHER" id="PTHR46468:SF1">
    <property type="entry name" value="SENTRIN-SPECIFIC PROTEASE 8"/>
    <property type="match status" value="1"/>
</dbReference>
<feature type="compositionally biased region" description="Low complexity" evidence="5">
    <location>
        <begin position="257"/>
        <end position="267"/>
    </location>
</feature>
<protein>
    <recommendedName>
        <fullName evidence="6">Ubiquitin-like protease family profile domain-containing protein</fullName>
    </recommendedName>
</protein>
<dbReference type="Pfam" id="PF02902">
    <property type="entry name" value="Peptidase_C48"/>
    <property type="match status" value="1"/>
</dbReference>
<dbReference type="STRING" id="675824.A0A1E3Q698"/>
<evidence type="ECO:0000256" key="1">
    <source>
        <dbReference type="ARBA" id="ARBA00005234"/>
    </source>
</evidence>
<keyword evidence="8" id="KW-1185">Reference proteome</keyword>
<evidence type="ECO:0000313" key="7">
    <source>
        <dbReference type="EMBL" id="ODQ73004.1"/>
    </source>
</evidence>
<feature type="domain" description="Ubiquitin-like protease family profile" evidence="6">
    <location>
        <begin position="29"/>
        <end position="193"/>
    </location>
</feature>
<gene>
    <name evidence="7" type="ORF">LIPSTDRAFT_281537</name>
</gene>
<dbReference type="InterPro" id="IPR003653">
    <property type="entry name" value="Peptidase_C48_C"/>
</dbReference>
<comment type="similarity">
    <text evidence="1">Belongs to the peptidase C48 family.</text>
</comment>
<proteinExistence type="inferred from homology"/>
<dbReference type="PANTHER" id="PTHR46468">
    <property type="entry name" value="SENTRIN-SPECIFIC PROTEASE 8"/>
    <property type="match status" value="1"/>
</dbReference>
<dbReference type="AlphaFoldDB" id="A0A1E3Q698"/>
<keyword evidence="2" id="KW-0645">Protease</keyword>
<evidence type="ECO:0000256" key="4">
    <source>
        <dbReference type="ARBA" id="ARBA00022807"/>
    </source>
</evidence>
<organism evidence="7 8">
    <name type="scientific">Lipomyces starkeyi NRRL Y-11557</name>
    <dbReference type="NCBI Taxonomy" id="675824"/>
    <lineage>
        <taxon>Eukaryota</taxon>
        <taxon>Fungi</taxon>
        <taxon>Dikarya</taxon>
        <taxon>Ascomycota</taxon>
        <taxon>Saccharomycotina</taxon>
        <taxon>Lipomycetes</taxon>
        <taxon>Lipomycetales</taxon>
        <taxon>Lipomycetaceae</taxon>
        <taxon>Lipomyces</taxon>
    </lineage>
</organism>
<dbReference type="GO" id="GO:0008234">
    <property type="term" value="F:cysteine-type peptidase activity"/>
    <property type="evidence" value="ECO:0007669"/>
    <property type="project" value="UniProtKB-KW"/>
</dbReference>
<dbReference type="InterPro" id="IPR038765">
    <property type="entry name" value="Papain-like_cys_pep_sf"/>
</dbReference>
<dbReference type="EMBL" id="KV454294">
    <property type="protein sequence ID" value="ODQ73004.1"/>
    <property type="molecule type" value="Genomic_DNA"/>
</dbReference>
<dbReference type="PROSITE" id="PS50600">
    <property type="entry name" value="ULP_PROTEASE"/>
    <property type="match status" value="1"/>
</dbReference>
<reference evidence="7 8" key="1">
    <citation type="journal article" date="2016" name="Proc. Natl. Acad. Sci. U.S.A.">
        <title>Comparative genomics of biotechnologically important yeasts.</title>
        <authorList>
            <person name="Riley R."/>
            <person name="Haridas S."/>
            <person name="Wolfe K.H."/>
            <person name="Lopes M.R."/>
            <person name="Hittinger C.T."/>
            <person name="Goeker M."/>
            <person name="Salamov A.A."/>
            <person name="Wisecaver J.H."/>
            <person name="Long T.M."/>
            <person name="Calvey C.H."/>
            <person name="Aerts A.L."/>
            <person name="Barry K.W."/>
            <person name="Choi C."/>
            <person name="Clum A."/>
            <person name="Coughlan A.Y."/>
            <person name="Deshpande S."/>
            <person name="Douglass A.P."/>
            <person name="Hanson S.J."/>
            <person name="Klenk H.-P."/>
            <person name="LaButti K.M."/>
            <person name="Lapidus A."/>
            <person name="Lindquist E.A."/>
            <person name="Lipzen A.M."/>
            <person name="Meier-Kolthoff J.P."/>
            <person name="Ohm R.A."/>
            <person name="Otillar R.P."/>
            <person name="Pangilinan J.L."/>
            <person name="Peng Y."/>
            <person name="Rokas A."/>
            <person name="Rosa C.A."/>
            <person name="Scheuner C."/>
            <person name="Sibirny A.A."/>
            <person name="Slot J.C."/>
            <person name="Stielow J.B."/>
            <person name="Sun H."/>
            <person name="Kurtzman C.P."/>
            <person name="Blackwell M."/>
            <person name="Grigoriev I.V."/>
            <person name="Jeffries T.W."/>
        </authorList>
    </citation>
    <scope>NUCLEOTIDE SEQUENCE [LARGE SCALE GENOMIC DNA]</scope>
    <source>
        <strain evidence="7 8">NRRL Y-11557</strain>
    </source>
</reference>
<evidence type="ECO:0000256" key="2">
    <source>
        <dbReference type="ARBA" id="ARBA00022670"/>
    </source>
</evidence>
<keyword evidence="3" id="KW-0378">Hydrolase</keyword>
<accession>A0A1E3Q698</accession>
<dbReference type="GO" id="GO:0006508">
    <property type="term" value="P:proteolysis"/>
    <property type="evidence" value="ECO:0007669"/>
    <property type="project" value="UniProtKB-KW"/>
</dbReference>
<evidence type="ECO:0000313" key="8">
    <source>
        <dbReference type="Proteomes" id="UP000094385"/>
    </source>
</evidence>
<dbReference type="SUPFAM" id="SSF54001">
    <property type="entry name" value="Cysteine proteinases"/>
    <property type="match status" value="1"/>
</dbReference>
<sequence>MTTSKRRTFKLFTTLLKLLRMRSNDIILEYYDVSDFDNLRDDQWFNDNNLTFWYEYLERSEVYASMEHPEDIILLRPSMVFLLAQSTNPLDLKGVLPPLNSTRFIFLPINNNADVDLAEGGSHWSLLVVDTKKKTGYYYDTLEDINVQEAEIVAKKLAKLLECAKLTLYSMPTPQQTNGSDCGVMVCMLTSHVLQKIVDSESSGDLDMHIAENAISPSRGRQLMSYTILELISKYGRKVGENKDIEISPTGKKGDQSISSGESYETTETTEETTETAELDESSGESSGDSAVQIPVKIRTTHH</sequence>
<evidence type="ECO:0000256" key="5">
    <source>
        <dbReference type="SAM" id="MobiDB-lite"/>
    </source>
</evidence>
<keyword evidence="4" id="KW-0788">Thiol protease</keyword>
<evidence type="ECO:0000259" key="6">
    <source>
        <dbReference type="PROSITE" id="PS50600"/>
    </source>
</evidence>
<feature type="region of interest" description="Disordered" evidence="5">
    <location>
        <begin position="244"/>
        <end position="303"/>
    </location>
</feature>
<dbReference type="OrthoDB" id="5065855at2759"/>
<feature type="compositionally biased region" description="Acidic residues" evidence="5">
    <location>
        <begin position="268"/>
        <end position="283"/>
    </location>
</feature>
<dbReference type="GO" id="GO:0000338">
    <property type="term" value="P:protein deneddylation"/>
    <property type="evidence" value="ECO:0007669"/>
    <property type="project" value="TreeGrafter"/>
</dbReference>
<dbReference type="Gene3D" id="3.40.395.10">
    <property type="entry name" value="Adenoviral Proteinase, Chain A"/>
    <property type="match status" value="1"/>
</dbReference>
<evidence type="ECO:0000256" key="3">
    <source>
        <dbReference type="ARBA" id="ARBA00022801"/>
    </source>
</evidence>
<name>A0A1E3Q698_LIPST</name>
<dbReference type="GO" id="GO:0019784">
    <property type="term" value="F:deNEDDylase activity"/>
    <property type="evidence" value="ECO:0007669"/>
    <property type="project" value="InterPro"/>
</dbReference>